<protein>
    <submittedName>
        <fullName evidence="2">Transcription factor with AP2 domain(S), putative (SIP2)</fullName>
    </submittedName>
</protein>
<feature type="region of interest" description="Disordered" evidence="1">
    <location>
        <begin position="1233"/>
        <end position="1255"/>
    </location>
</feature>
<evidence type="ECO:0000256" key="1">
    <source>
        <dbReference type="SAM" id="MobiDB-lite"/>
    </source>
</evidence>
<sequence length="1255" mass="143046">MQNYNLDKSSTELTECPAQEVEEVEEVEKVEKVCKEENIQFSSLRYENANCLENDCSKKDEQEKVQTGKIGQTEKNAQNSQDCNFLTSEVGEHNSILEGRNTEKEENPSYIPSCEEVAKINKEPVILIDKTERCLVVEWYENDVRREQRISYKKYGNDKAKLRAKELIEKLKSGITFEQLYPDKGPPVVRVYENIGAYHVSLIRDRIEREWRVEWIDNGIPMNARWSCKKVGNDEAQKRAEAFAQSMIKGVFNPILLHKATGTRFSRLDRTVVKINVYMKKNTKRRNKVKNAIKGEKKDVILKEKGIRQGLRRNRINNNIMNTETVTGAIATSNRTNIINNISNCVSDNGIIVGGTQIVHTHVSSAYDVENMSNLSGACNNISLLQSNENFVLNNYDINLNHDHILGKKKNYSARCKSTKTWKNKNIYRGCKMVMNKREICKADSSDMINATGEVSNLKEDMHIYHPFTLANNQLSNDAAKCCSSSVPLSENKSILNNKNVHVESTIHNNGGYYMPSTSFENFFVNNSLEGNDYSAEYSYSTKGNNPSEYVRYTRDQNMDHIVDSNMHSNIQDFHYMGEENFGGDYTNSNEFVKNILNNVGNNCNAMNSAGNNCNDMNSAGNNCNDMNSAGDNCNDMNSAGDNCNDMNSAGNNCNDLNNINSSNFKSKNYYPFNNTNPYLINHNNSVGSVSNSNYLQNNFSYNNIEMNNNNGEIQKKKRVYKEKGCTLRKYKKNIMEDNNLTPLNVPKKGGRKKEYKYEKKLTCLNSKVQDKDTKRERGANRIYKNNDSIDDGHMFNYSMYCKVNLRKNKRGLQKEVGYTILRYKADQCVKNYERKKHNCVTNDLLTSKMINVERIDMDQTVQNYQEEQNGGVTNGYNEGTYKQGKDVDKYTKQYPEQCMEQYADQLNSRKREEKHCKLNKLSEKVYSLDAVNNKCNPVFNHINGTRASYSMFDSCVDKMGAMYTACNPCTMNDVNNAHMLVHSNCANLSSNNRGANISNGSIINDIGINGSGIGIDGASYCKNKEGSNTYNNENERNERLMNLRSTRSRNKAAKSDNTNVITNSITNGITNGSVNDNVNNQYKQENNSTNLMQNSMVEFVENPRGYRVPYQYRSQNYYEYFEVPLNSNKCFEMEQRYYANLFSLHILAVGWNVNKNDKIENYMHALSDPSFQNIPMKNSFCNSVNSPPFDISLYNDKVNCNLVDGKEGVNPNVLENNSPYFSSNCKNVFNNYSNSNDSNSNDSNSNDSNSNDSN</sequence>
<accession>A0A1A8WX26</accession>
<dbReference type="VEuPathDB" id="PlasmoDB:PmUG01_11058700"/>
<name>A0A1A8WX26_PLAMA</name>
<dbReference type="Proteomes" id="UP000078597">
    <property type="component" value="Unassembled WGS sequence"/>
</dbReference>
<proteinExistence type="predicted"/>
<evidence type="ECO:0000313" key="2">
    <source>
        <dbReference type="EMBL" id="SBS96915.1"/>
    </source>
</evidence>
<evidence type="ECO:0000313" key="3">
    <source>
        <dbReference type="Proteomes" id="UP000078597"/>
    </source>
</evidence>
<gene>
    <name evidence="2" type="ORF">PMALA_058150</name>
</gene>
<dbReference type="EMBL" id="FLQW01004472">
    <property type="protein sequence ID" value="SBS96915.1"/>
    <property type="molecule type" value="Genomic_DNA"/>
</dbReference>
<organism evidence="2 3">
    <name type="scientific">Plasmodium malariae</name>
    <dbReference type="NCBI Taxonomy" id="5858"/>
    <lineage>
        <taxon>Eukaryota</taxon>
        <taxon>Sar</taxon>
        <taxon>Alveolata</taxon>
        <taxon>Apicomplexa</taxon>
        <taxon>Aconoidasida</taxon>
        <taxon>Haemosporida</taxon>
        <taxon>Plasmodiidae</taxon>
        <taxon>Plasmodium</taxon>
        <taxon>Plasmodium (Plasmodium)</taxon>
    </lineage>
</organism>
<reference evidence="3" key="1">
    <citation type="submission" date="2016-05" db="EMBL/GenBank/DDBJ databases">
        <authorList>
            <person name="Naeem Raeece"/>
        </authorList>
    </citation>
    <scope>NUCLEOTIDE SEQUENCE [LARGE SCALE GENOMIC DNA]</scope>
</reference>
<dbReference type="AlphaFoldDB" id="A0A1A8WX26"/>
<feature type="non-terminal residue" evidence="2">
    <location>
        <position position="1255"/>
    </location>
</feature>